<feature type="domain" description="TIR" evidence="3">
    <location>
        <begin position="115"/>
        <end position="205"/>
    </location>
</feature>
<dbReference type="GO" id="GO:0051301">
    <property type="term" value="P:cell division"/>
    <property type="evidence" value="ECO:0007669"/>
    <property type="project" value="UniProtKB-KW"/>
</dbReference>
<accession>A0AA38G2W1</accession>
<dbReference type="InterPro" id="IPR036915">
    <property type="entry name" value="Cyclin-like_sf"/>
</dbReference>
<dbReference type="GO" id="GO:0007165">
    <property type="term" value="P:signal transduction"/>
    <property type="evidence" value="ECO:0007669"/>
    <property type="project" value="InterPro"/>
</dbReference>
<gene>
    <name evidence="4" type="ORF">KI387_023433</name>
</gene>
<evidence type="ECO:0000256" key="1">
    <source>
        <dbReference type="ARBA" id="ARBA00022618"/>
    </source>
</evidence>
<comment type="caution">
    <text evidence="4">The sequence shown here is derived from an EMBL/GenBank/DDBJ whole genome shotgun (WGS) entry which is preliminary data.</text>
</comment>
<dbReference type="Proteomes" id="UP000824469">
    <property type="component" value="Unassembled WGS sequence"/>
</dbReference>
<dbReference type="EMBL" id="JAHRHJ020000005">
    <property type="protein sequence ID" value="KAH9314806.1"/>
    <property type="molecule type" value="Genomic_DNA"/>
</dbReference>
<dbReference type="Gene3D" id="1.10.472.10">
    <property type="entry name" value="Cyclin-like"/>
    <property type="match status" value="2"/>
</dbReference>
<evidence type="ECO:0000259" key="3">
    <source>
        <dbReference type="Pfam" id="PF01582"/>
    </source>
</evidence>
<dbReference type="PANTHER" id="PTHR10177">
    <property type="entry name" value="CYCLINS"/>
    <property type="match status" value="1"/>
</dbReference>
<organism evidence="4 5">
    <name type="scientific">Taxus chinensis</name>
    <name type="common">Chinese yew</name>
    <name type="synonym">Taxus wallichiana var. chinensis</name>
    <dbReference type="NCBI Taxonomy" id="29808"/>
    <lineage>
        <taxon>Eukaryota</taxon>
        <taxon>Viridiplantae</taxon>
        <taxon>Streptophyta</taxon>
        <taxon>Embryophyta</taxon>
        <taxon>Tracheophyta</taxon>
        <taxon>Spermatophyta</taxon>
        <taxon>Pinopsida</taxon>
        <taxon>Pinidae</taxon>
        <taxon>Conifers II</taxon>
        <taxon>Cupressales</taxon>
        <taxon>Taxaceae</taxon>
        <taxon>Taxus</taxon>
    </lineage>
</organism>
<dbReference type="Pfam" id="PF01582">
    <property type="entry name" value="TIR"/>
    <property type="match status" value="1"/>
</dbReference>
<protein>
    <recommendedName>
        <fullName evidence="3">TIR domain-containing protein</fullName>
    </recommendedName>
</protein>
<feature type="non-terminal residue" evidence="4">
    <location>
        <position position="1"/>
    </location>
</feature>
<evidence type="ECO:0000313" key="5">
    <source>
        <dbReference type="Proteomes" id="UP000824469"/>
    </source>
</evidence>
<dbReference type="InterPro" id="IPR039361">
    <property type="entry name" value="Cyclin"/>
</dbReference>
<reference evidence="4 5" key="1">
    <citation type="journal article" date="2021" name="Nat. Plants">
        <title>The Taxus genome provides insights into paclitaxel biosynthesis.</title>
        <authorList>
            <person name="Xiong X."/>
            <person name="Gou J."/>
            <person name="Liao Q."/>
            <person name="Li Y."/>
            <person name="Zhou Q."/>
            <person name="Bi G."/>
            <person name="Li C."/>
            <person name="Du R."/>
            <person name="Wang X."/>
            <person name="Sun T."/>
            <person name="Guo L."/>
            <person name="Liang H."/>
            <person name="Lu P."/>
            <person name="Wu Y."/>
            <person name="Zhang Z."/>
            <person name="Ro D.K."/>
            <person name="Shang Y."/>
            <person name="Huang S."/>
            <person name="Yan J."/>
        </authorList>
    </citation>
    <scope>NUCLEOTIDE SEQUENCE [LARGE SCALE GENOMIC DNA]</scope>
    <source>
        <strain evidence="4">Ta-2019</strain>
    </source>
</reference>
<feature type="non-terminal residue" evidence="4">
    <location>
        <position position="239"/>
    </location>
</feature>
<dbReference type="InterPro" id="IPR035897">
    <property type="entry name" value="Toll_tir_struct_dom_sf"/>
</dbReference>
<dbReference type="InterPro" id="IPR000157">
    <property type="entry name" value="TIR_dom"/>
</dbReference>
<keyword evidence="5" id="KW-1185">Reference proteome</keyword>
<dbReference type="SUPFAM" id="SSF47954">
    <property type="entry name" value="Cyclin-like"/>
    <property type="match status" value="1"/>
</dbReference>
<keyword evidence="2" id="KW-0131">Cell cycle</keyword>
<evidence type="ECO:0000256" key="2">
    <source>
        <dbReference type="ARBA" id="ARBA00023306"/>
    </source>
</evidence>
<dbReference type="Gene3D" id="3.40.50.10140">
    <property type="entry name" value="Toll/interleukin-1 receptor homology (TIR) domain"/>
    <property type="match status" value="1"/>
</dbReference>
<evidence type="ECO:0000313" key="4">
    <source>
        <dbReference type="EMBL" id="KAH9314806.1"/>
    </source>
</evidence>
<dbReference type="AlphaFoldDB" id="A0AA38G2W1"/>
<keyword evidence="1" id="KW-0132">Cell division</keyword>
<dbReference type="SUPFAM" id="SSF52200">
    <property type="entry name" value="Toll/Interleukin receptor TIR domain"/>
    <property type="match status" value="1"/>
</dbReference>
<sequence length="239" mass="27348">VHCFYKFGSLMGYLAINYLDRFLSMYKLPREDARFIFDAHTIQRMELLILSTLEWRMCYATPFSFVDCFASCAIESSNAPPGALIGRVVQFILSTVKGIPNPFTLFYSCNKTYPLIAITSPNYAQSCLCLDELSLMLKTSAKIICVFYGEYPGDLQKLRNGGGAYVDTFKELEAKMTSNKRRYKPDRLQQWKEELYKANDIFGWICIQRLLTDSTGVNDPVTWHTSWRANAGRVLPTGR</sequence>
<name>A0AA38G2W1_TAXCH</name>
<proteinExistence type="predicted"/>